<comment type="subcellular location">
    <subcellularLocation>
        <location evidence="8">Cell outer membrane</location>
    </subcellularLocation>
    <subcellularLocation>
        <location evidence="1">Membrane</location>
    </subcellularLocation>
</comment>
<evidence type="ECO:0000313" key="11">
    <source>
        <dbReference type="EMBL" id="SLN15453.1"/>
    </source>
</evidence>
<dbReference type="PANTHER" id="PTHR12815">
    <property type="entry name" value="SORTING AND ASSEMBLY MACHINERY SAMM50 PROTEIN FAMILY MEMBER"/>
    <property type="match status" value="1"/>
</dbReference>
<reference evidence="11 12" key="1">
    <citation type="submission" date="2017-03" db="EMBL/GenBank/DDBJ databases">
        <authorList>
            <person name="Afonso C.L."/>
            <person name="Miller P.J."/>
            <person name="Scott M.A."/>
            <person name="Spackman E."/>
            <person name="Goraichik I."/>
            <person name="Dimitrov K.M."/>
            <person name="Suarez D.L."/>
            <person name="Swayne D.E."/>
        </authorList>
    </citation>
    <scope>NUCLEOTIDE SEQUENCE [LARGE SCALE GENOMIC DNA]</scope>
    <source>
        <strain evidence="11 12">CECT 7023</strain>
    </source>
</reference>
<evidence type="ECO:0000256" key="3">
    <source>
        <dbReference type="ARBA" id="ARBA00022692"/>
    </source>
</evidence>
<name>A0A1Y5RG42_9RHOB</name>
<dbReference type="NCBIfam" id="TIGR03303">
    <property type="entry name" value="OM_YaeT"/>
    <property type="match status" value="1"/>
</dbReference>
<dbReference type="GO" id="GO:0043165">
    <property type="term" value="P:Gram-negative-bacterium-type cell outer membrane assembly"/>
    <property type="evidence" value="ECO:0007669"/>
    <property type="project" value="UniProtKB-UniRule"/>
</dbReference>
<dbReference type="Pfam" id="PF07244">
    <property type="entry name" value="POTRA"/>
    <property type="match status" value="4"/>
</dbReference>
<keyword evidence="5 8" id="KW-0677">Repeat</keyword>
<feature type="domain" description="POTRA" evidence="10">
    <location>
        <begin position="37"/>
        <end position="104"/>
    </location>
</feature>
<dbReference type="GO" id="GO:0009279">
    <property type="term" value="C:cell outer membrane"/>
    <property type="evidence" value="ECO:0007669"/>
    <property type="project" value="UniProtKB-SubCell"/>
</dbReference>
<comment type="subunit">
    <text evidence="8">Part of the Bam complex.</text>
</comment>
<dbReference type="HAMAP" id="MF_01430">
    <property type="entry name" value="OM_assembly_BamA"/>
    <property type="match status" value="1"/>
</dbReference>
<evidence type="ECO:0000313" key="12">
    <source>
        <dbReference type="Proteomes" id="UP000193900"/>
    </source>
</evidence>
<evidence type="ECO:0000256" key="1">
    <source>
        <dbReference type="ARBA" id="ARBA00004370"/>
    </source>
</evidence>
<evidence type="ECO:0000256" key="7">
    <source>
        <dbReference type="ARBA" id="ARBA00023237"/>
    </source>
</evidence>
<gene>
    <name evidence="8 11" type="primary">bamA</name>
    <name evidence="11" type="ORF">ROA7023_00197</name>
</gene>
<accession>A0A1Y5RG42</accession>
<dbReference type="Pfam" id="PF01103">
    <property type="entry name" value="Omp85"/>
    <property type="match status" value="1"/>
</dbReference>
<keyword evidence="3 8" id="KW-0812">Transmembrane</keyword>
<keyword evidence="12" id="KW-1185">Reference proteome</keyword>
<keyword evidence="7 8" id="KW-0998">Cell outer membrane</keyword>
<evidence type="ECO:0000256" key="4">
    <source>
        <dbReference type="ARBA" id="ARBA00022729"/>
    </source>
</evidence>
<keyword evidence="4 8" id="KW-0732">Signal</keyword>
<feature type="domain" description="POTRA" evidence="10">
    <location>
        <begin position="358"/>
        <end position="431"/>
    </location>
</feature>
<dbReference type="InterPro" id="IPR000184">
    <property type="entry name" value="Bac_surfAg_D15"/>
</dbReference>
<evidence type="ECO:0000259" key="10">
    <source>
        <dbReference type="PROSITE" id="PS51779"/>
    </source>
</evidence>
<evidence type="ECO:0000256" key="6">
    <source>
        <dbReference type="ARBA" id="ARBA00023136"/>
    </source>
</evidence>
<sequence>MRRQSRATARMFDARWLFAISFLFLCIGTLAASAQTYRFDSVSVQGNQRIETATILSYAGISRGEAVSAARLNDAGQSIRASGLFERVEVAPQGSTLMIRVAEYPTINSVSFEGNRRLSDELLAGAVRSQARSVYSPSQAEQDVAAITQQYAQAGRVGAVVRPALIRRDNNRVDLVFEVAEGGLSEVERISFVGNRTFSERRLRGVLETKQAGALRLLVQRDTFSEERLAFDRQVLTDFYNSRGYVDFQVQNVDVSLTRERDGYLITFYVQEGQQFRVGNVSVISEIAGANAAEFRNAARLRSGVVYSPTRIENDIARMERLAIRKGLSFVRVEPRITRDDRGLILNVEYALVPGERIFVERIDIEGNTTTLDRVIRRQFRTVEGDPFNARSIRESAERIRALGYFANASVDAREGSSPDQVVVDVNVVEQPTGSLSFGANFNSDNGLSLIASFSEQNFLGRGQSLSFDVSAGENTRNFSFSFAEPGFLGRDLRFGFSASYRTTDNANALYDTTTARVSPGLAFPISENGRLTVFYAFEFTDITGISGTRTDPPEDRASLVIFEEGDAGGVATHSLGYSYSFDTRRSGLDLTSGVLLRFGQEFGIGDSDFVKTSALASAETRVFNEEITLRATIEGGALDYANNDSRVTDRYFLGSRVFRGFDPKGIGPRDAETGDALGGNFYAVARVEAEFPLGLPEEYGITGGVFLDHGSVWDVGDDHGVDVLYNDYTARTVAGVSIFWTTPIGPLRFNFTEPLDVQDEDRTKAFDVTISTSF</sequence>
<dbReference type="PIRSF" id="PIRSF006076">
    <property type="entry name" value="OM_assembly_OMP85"/>
    <property type="match status" value="1"/>
</dbReference>
<dbReference type="EMBL" id="FWFZ01000001">
    <property type="protein sequence ID" value="SLN15453.1"/>
    <property type="molecule type" value="Genomic_DNA"/>
</dbReference>
<dbReference type="Gene3D" id="3.10.20.310">
    <property type="entry name" value="membrane protein fhac"/>
    <property type="match status" value="5"/>
</dbReference>
<evidence type="ECO:0000256" key="2">
    <source>
        <dbReference type="ARBA" id="ARBA00022452"/>
    </source>
</evidence>
<dbReference type="InterPro" id="IPR039910">
    <property type="entry name" value="D15-like"/>
</dbReference>
<evidence type="ECO:0000256" key="9">
    <source>
        <dbReference type="NCBIfam" id="TIGR03303"/>
    </source>
</evidence>
<evidence type="ECO:0000256" key="8">
    <source>
        <dbReference type="HAMAP-Rule" id="MF_01430"/>
    </source>
</evidence>
<dbReference type="PROSITE" id="PS51779">
    <property type="entry name" value="POTRA"/>
    <property type="match status" value="3"/>
</dbReference>
<dbReference type="InterPro" id="IPR010827">
    <property type="entry name" value="BamA/TamA_POTRA"/>
</dbReference>
<feature type="domain" description="POTRA" evidence="10">
    <location>
        <begin position="105"/>
        <end position="182"/>
    </location>
</feature>
<dbReference type="AlphaFoldDB" id="A0A1Y5RG42"/>
<dbReference type="Gene3D" id="2.40.160.50">
    <property type="entry name" value="membrane protein fhac: a member of the omp85/tpsb transporter family"/>
    <property type="match status" value="1"/>
</dbReference>
<keyword evidence="2 8" id="KW-1134">Transmembrane beta strand</keyword>
<protein>
    <recommendedName>
        <fullName evidence="8 9">Outer membrane protein assembly factor BamA</fullName>
    </recommendedName>
</protein>
<comment type="function">
    <text evidence="8">Part of the outer membrane protein assembly complex, which is involved in assembly and insertion of beta-barrel proteins into the outer membrane.</text>
</comment>
<evidence type="ECO:0000256" key="5">
    <source>
        <dbReference type="ARBA" id="ARBA00022737"/>
    </source>
</evidence>
<keyword evidence="6 8" id="KW-0472">Membrane</keyword>
<organism evidence="11 12">
    <name type="scientific">Roseisalinus antarcticus</name>
    <dbReference type="NCBI Taxonomy" id="254357"/>
    <lineage>
        <taxon>Bacteria</taxon>
        <taxon>Pseudomonadati</taxon>
        <taxon>Pseudomonadota</taxon>
        <taxon>Alphaproteobacteria</taxon>
        <taxon>Rhodobacterales</taxon>
        <taxon>Roseobacteraceae</taxon>
        <taxon>Roseisalinus</taxon>
    </lineage>
</organism>
<dbReference type="InterPro" id="IPR034746">
    <property type="entry name" value="POTRA"/>
</dbReference>
<dbReference type="PANTHER" id="PTHR12815:SF23">
    <property type="entry name" value="OUTER MEMBRANE PROTEIN ASSEMBLY FACTOR BAMA"/>
    <property type="match status" value="1"/>
</dbReference>
<proteinExistence type="inferred from homology"/>
<dbReference type="Proteomes" id="UP000193900">
    <property type="component" value="Unassembled WGS sequence"/>
</dbReference>
<dbReference type="InterPro" id="IPR023707">
    <property type="entry name" value="OM_assembly_BamA"/>
</dbReference>
<dbReference type="GO" id="GO:0051205">
    <property type="term" value="P:protein insertion into membrane"/>
    <property type="evidence" value="ECO:0007669"/>
    <property type="project" value="UniProtKB-UniRule"/>
</dbReference>
<comment type="similarity">
    <text evidence="8">Belongs to the BamA family.</text>
</comment>